<keyword evidence="1" id="KW-0378">Hydrolase</keyword>
<dbReference type="Proteomes" id="UP001549031">
    <property type="component" value="Unassembled WGS sequence"/>
</dbReference>
<dbReference type="EC" id="3.1.3.-" evidence="1"/>
<comment type="caution">
    <text evidence="1">The sequence shown here is derived from an EMBL/GenBank/DDBJ whole genome shotgun (WGS) entry which is preliminary data.</text>
</comment>
<evidence type="ECO:0000313" key="2">
    <source>
        <dbReference type="Proteomes" id="UP001549031"/>
    </source>
</evidence>
<dbReference type="CDD" id="cd07067">
    <property type="entry name" value="HP_PGM_like"/>
    <property type="match status" value="1"/>
</dbReference>
<dbReference type="PANTHER" id="PTHR47623">
    <property type="entry name" value="OS09G0287300 PROTEIN"/>
    <property type="match status" value="1"/>
</dbReference>
<dbReference type="InterPro" id="IPR029033">
    <property type="entry name" value="His_PPase_superfam"/>
</dbReference>
<dbReference type="Gene3D" id="3.40.50.1240">
    <property type="entry name" value="Phosphoglycerate mutase-like"/>
    <property type="match status" value="1"/>
</dbReference>
<organism evidence="1 2">
    <name type="scientific">Pseudorhizobium tarimense</name>
    <dbReference type="NCBI Taxonomy" id="1079109"/>
    <lineage>
        <taxon>Bacteria</taxon>
        <taxon>Pseudomonadati</taxon>
        <taxon>Pseudomonadota</taxon>
        <taxon>Alphaproteobacteria</taxon>
        <taxon>Hyphomicrobiales</taxon>
        <taxon>Rhizobiaceae</taxon>
        <taxon>Rhizobium/Agrobacterium group</taxon>
        <taxon>Pseudorhizobium</taxon>
    </lineage>
</organism>
<dbReference type="PANTHER" id="PTHR47623:SF1">
    <property type="entry name" value="OS09G0287300 PROTEIN"/>
    <property type="match status" value="1"/>
</dbReference>
<dbReference type="Pfam" id="PF00300">
    <property type="entry name" value="His_Phos_1"/>
    <property type="match status" value="1"/>
</dbReference>
<keyword evidence="2" id="KW-1185">Reference proteome</keyword>
<gene>
    <name evidence="1" type="ORF">ABID21_002783</name>
</gene>
<protein>
    <submittedName>
        <fullName evidence="1">Phosphohistidine phosphatase</fullName>
        <ecNumber evidence="1">3.1.3.-</ecNumber>
    </submittedName>
</protein>
<dbReference type="EMBL" id="JBEPLJ010000010">
    <property type="protein sequence ID" value="MET3586663.1"/>
    <property type="molecule type" value="Genomic_DNA"/>
</dbReference>
<accession>A0ABV2H7Z3</accession>
<dbReference type="RefSeq" id="WP_247244625.1">
    <property type="nucleotide sequence ID" value="NZ_JALJRA010000010.1"/>
</dbReference>
<name>A0ABV2H7Z3_9HYPH</name>
<dbReference type="SUPFAM" id="SSF53254">
    <property type="entry name" value="Phosphoglycerate mutase-like"/>
    <property type="match status" value="1"/>
</dbReference>
<proteinExistence type="predicted"/>
<dbReference type="InterPro" id="IPR013078">
    <property type="entry name" value="His_Pase_superF_clade-1"/>
</dbReference>
<dbReference type="SMART" id="SM00855">
    <property type="entry name" value="PGAM"/>
    <property type="match status" value="1"/>
</dbReference>
<reference evidence="1 2" key="1">
    <citation type="submission" date="2024-06" db="EMBL/GenBank/DDBJ databases">
        <title>Genomic Encyclopedia of Type Strains, Phase IV (KMG-IV): sequencing the most valuable type-strain genomes for metagenomic binning, comparative biology and taxonomic classification.</title>
        <authorList>
            <person name="Goeker M."/>
        </authorList>
    </citation>
    <scope>NUCLEOTIDE SEQUENCE [LARGE SCALE GENOMIC DNA]</scope>
    <source>
        <strain evidence="1 2">DSM 105042</strain>
    </source>
</reference>
<sequence length="182" mass="20195">MPEHRANEPFPRQRRLLLLRHAKSAWPEGVEDHERPLAERGLKAAPAMGNHMAREHLVPDLALVSDATRTQETWELVRKRLPGEIETRIIPELYDASAADMLQVLRRAEAIADTLVIVGHNPGLQEVALLLVGDGKASARAAMVEKYPTGALAVIDFPAFDWKDIEPGSGYLAQFVTPRSLK</sequence>
<dbReference type="GO" id="GO:0016787">
    <property type="term" value="F:hydrolase activity"/>
    <property type="evidence" value="ECO:0007669"/>
    <property type="project" value="UniProtKB-KW"/>
</dbReference>
<evidence type="ECO:0000313" key="1">
    <source>
        <dbReference type="EMBL" id="MET3586663.1"/>
    </source>
</evidence>